<dbReference type="GO" id="GO:0003958">
    <property type="term" value="F:NADPH-hemoprotein reductase activity"/>
    <property type="evidence" value="ECO:0007669"/>
    <property type="project" value="UniProtKB-EC"/>
</dbReference>
<dbReference type="EC" id="1.6.2.4" evidence="2"/>
<dbReference type="InterPro" id="IPR039261">
    <property type="entry name" value="FNR_nucleotide-bd"/>
</dbReference>
<dbReference type="GO" id="GO:0010181">
    <property type="term" value="F:FMN binding"/>
    <property type="evidence" value="ECO:0007669"/>
    <property type="project" value="TreeGrafter"/>
</dbReference>
<evidence type="ECO:0000256" key="1">
    <source>
        <dbReference type="ARBA" id="ARBA00022630"/>
    </source>
</evidence>
<dbReference type="GO" id="GO:0005829">
    <property type="term" value="C:cytosol"/>
    <property type="evidence" value="ECO:0007669"/>
    <property type="project" value="TreeGrafter"/>
</dbReference>
<reference evidence="3 4" key="1">
    <citation type="journal article" date="2018" name="New Phytol.">
        <title>Phylogenomics of Endogonaceae and evolution of mycorrhizas within Mucoromycota.</title>
        <authorList>
            <person name="Chang Y."/>
            <person name="Desiro A."/>
            <person name="Na H."/>
            <person name="Sandor L."/>
            <person name="Lipzen A."/>
            <person name="Clum A."/>
            <person name="Barry K."/>
            <person name="Grigoriev I.V."/>
            <person name="Martin F.M."/>
            <person name="Stajich J.E."/>
            <person name="Smith M.E."/>
            <person name="Bonito G."/>
            <person name="Spatafora J.W."/>
        </authorList>
    </citation>
    <scope>NUCLEOTIDE SEQUENCE [LARGE SCALE GENOMIC DNA]</scope>
    <source>
        <strain evidence="3 4">AD002</strain>
    </source>
</reference>
<dbReference type="Proteomes" id="UP000274822">
    <property type="component" value="Unassembled WGS sequence"/>
</dbReference>
<proteinExistence type="predicted"/>
<dbReference type="Gene3D" id="3.40.50.80">
    <property type="entry name" value="Nucleotide-binding domain of ferredoxin-NADP reductase (FNR) module"/>
    <property type="match status" value="1"/>
</dbReference>
<dbReference type="GO" id="GO:0050660">
    <property type="term" value="F:flavin adenine dinucleotide binding"/>
    <property type="evidence" value="ECO:0007669"/>
    <property type="project" value="TreeGrafter"/>
</dbReference>
<dbReference type="SUPFAM" id="SSF52343">
    <property type="entry name" value="Ferredoxin reductase-like, C-terminal NADP-linked domain"/>
    <property type="match status" value="1"/>
</dbReference>
<dbReference type="PANTHER" id="PTHR19384">
    <property type="entry name" value="NITRIC OXIDE SYNTHASE-RELATED"/>
    <property type="match status" value="1"/>
</dbReference>
<comment type="caution">
    <text evidence="3">The sequence shown here is derived from an EMBL/GenBank/DDBJ whole genome shotgun (WGS) entry which is preliminary data.</text>
</comment>
<dbReference type="AlphaFoldDB" id="A0A433QTW6"/>
<gene>
    <name evidence="3" type="ORF">BC938DRAFT_472671</name>
</gene>
<organism evidence="3 4">
    <name type="scientific">Jimgerdemannia flammicorona</name>
    <dbReference type="NCBI Taxonomy" id="994334"/>
    <lineage>
        <taxon>Eukaryota</taxon>
        <taxon>Fungi</taxon>
        <taxon>Fungi incertae sedis</taxon>
        <taxon>Mucoromycota</taxon>
        <taxon>Mucoromycotina</taxon>
        <taxon>Endogonomycetes</taxon>
        <taxon>Endogonales</taxon>
        <taxon>Endogonaceae</taxon>
        <taxon>Jimgerdemannia</taxon>
    </lineage>
</organism>
<evidence type="ECO:0000313" key="3">
    <source>
        <dbReference type="EMBL" id="RUS33198.1"/>
    </source>
</evidence>
<sequence>MANASHVWNLITEHKAIIYICGAGYMSKDVRRAFELMAQSFGGYACDDQASEYIHKLAEQGQYNKDVLG</sequence>
<dbReference type="PANTHER" id="PTHR19384:SF17">
    <property type="entry name" value="NADPH--CYTOCHROME P450 REDUCTASE"/>
    <property type="match status" value="1"/>
</dbReference>
<accession>A0A433QTW6</accession>
<protein>
    <recommendedName>
        <fullName evidence="2">NADPH--hemoprotein reductase</fullName>
        <ecNumber evidence="2">1.6.2.4</ecNumber>
    </recommendedName>
</protein>
<keyword evidence="4" id="KW-1185">Reference proteome</keyword>
<keyword evidence="1" id="KW-0285">Flavoprotein</keyword>
<name>A0A433QTW6_9FUNG</name>
<dbReference type="EMBL" id="RBNJ01001404">
    <property type="protein sequence ID" value="RUS33198.1"/>
    <property type="molecule type" value="Genomic_DNA"/>
</dbReference>
<evidence type="ECO:0000256" key="2">
    <source>
        <dbReference type="ARBA" id="ARBA00023797"/>
    </source>
</evidence>
<evidence type="ECO:0000313" key="4">
    <source>
        <dbReference type="Proteomes" id="UP000274822"/>
    </source>
</evidence>